<reference evidence="3" key="3">
    <citation type="submission" date="2025-08" db="UniProtKB">
        <authorList>
            <consortium name="RefSeq"/>
        </authorList>
    </citation>
    <scope>IDENTIFICATION</scope>
    <source>
        <strain evidence="3">CBS 342.82</strain>
    </source>
</reference>
<evidence type="ECO:0000313" key="3">
    <source>
        <dbReference type="RefSeq" id="XP_033462631.1"/>
    </source>
</evidence>
<keyword evidence="2" id="KW-1185">Reference proteome</keyword>
<reference evidence="3" key="2">
    <citation type="submission" date="2020-04" db="EMBL/GenBank/DDBJ databases">
        <authorList>
            <consortium name="NCBI Genome Project"/>
        </authorList>
    </citation>
    <scope>NUCLEOTIDE SEQUENCE</scope>
    <source>
        <strain evidence="3">CBS 342.82</strain>
    </source>
</reference>
<sequence>MATQSKCDMASSQSAPRRPGFGGKQRRDDDDSISRGRVCRIHPAPHSDGIHTCVTHLKLRDDLVAVVASMKWMCCEGDDGGGEGDVVARKAPERIWVQKLDWDLGASQFPLSHVCFASLGQGKMGILASRDRRFPILVASCSRRFTQTGSRVDVLREAREQ</sequence>
<dbReference type="AlphaFoldDB" id="A0A6J3MC63"/>
<gene>
    <name evidence="3" type="ORF">K489DRAFT_378126</name>
</gene>
<accession>A0A6J3MC63</accession>
<organism evidence="3">
    <name type="scientific">Dissoconium aciculare CBS 342.82</name>
    <dbReference type="NCBI Taxonomy" id="1314786"/>
    <lineage>
        <taxon>Eukaryota</taxon>
        <taxon>Fungi</taxon>
        <taxon>Dikarya</taxon>
        <taxon>Ascomycota</taxon>
        <taxon>Pezizomycotina</taxon>
        <taxon>Dothideomycetes</taxon>
        <taxon>Dothideomycetidae</taxon>
        <taxon>Mycosphaerellales</taxon>
        <taxon>Dissoconiaceae</taxon>
        <taxon>Dissoconium</taxon>
    </lineage>
</organism>
<proteinExistence type="predicted"/>
<feature type="compositionally biased region" description="Polar residues" evidence="1">
    <location>
        <begin position="1"/>
        <end position="15"/>
    </location>
</feature>
<feature type="region of interest" description="Disordered" evidence="1">
    <location>
        <begin position="1"/>
        <end position="33"/>
    </location>
</feature>
<name>A0A6J3MC63_9PEZI</name>
<evidence type="ECO:0000313" key="2">
    <source>
        <dbReference type="Proteomes" id="UP000504637"/>
    </source>
</evidence>
<protein>
    <submittedName>
        <fullName evidence="3">Uncharacterized protein</fullName>
    </submittedName>
</protein>
<evidence type="ECO:0000256" key="1">
    <source>
        <dbReference type="SAM" id="MobiDB-lite"/>
    </source>
</evidence>
<dbReference type="RefSeq" id="XP_033462631.1">
    <property type="nucleotide sequence ID" value="XM_033604328.1"/>
</dbReference>
<dbReference type="GeneID" id="54362128"/>
<dbReference type="Proteomes" id="UP000504637">
    <property type="component" value="Unplaced"/>
</dbReference>
<reference evidence="3" key="1">
    <citation type="submission" date="2020-01" db="EMBL/GenBank/DDBJ databases">
        <authorList>
            <consortium name="DOE Joint Genome Institute"/>
            <person name="Haridas S."/>
            <person name="Albert R."/>
            <person name="Binder M."/>
            <person name="Bloem J."/>
            <person name="Labutti K."/>
            <person name="Salamov A."/>
            <person name="Andreopoulos B."/>
            <person name="Baker S.E."/>
            <person name="Barry K."/>
            <person name="Bills G."/>
            <person name="Bluhm B.H."/>
            <person name="Cannon C."/>
            <person name="Castanera R."/>
            <person name="Culley D.E."/>
            <person name="Daum C."/>
            <person name="Ezra D."/>
            <person name="Gonzalez J.B."/>
            <person name="Henrissat B."/>
            <person name="Kuo A."/>
            <person name="Liang C."/>
            <person name="Lipzen A."/>
            <person name="Lutzoni F."/>
            <person name="Magnuson J."/>
            <person name="Mondo S."/>
            <person name="Nolan M."/>
            <person name="Ohm R."/>
            <person name="Pangilinan J."/>
            <person name="Park H.-J."/>
            <person name="Ramirez L."/>
            <person name="Alfaro M."/>
            <person name="Sun H."/>
            <person name="Tritt A."/>
            <person name="Yoshinaga Y."/>
            <person name="Zwiers L.-H."/>
            <person name="Turgeon B.G."/>
            <person name="Goodwin S.B."/>
            <person name="Spatafora J.W."/>
            <person name="Crous P.W."/>
            <person name="Grigoriev I.V."/>
        </authorList>
    </citation>
    <scope>NUCLEOTIDE SEQUENCE</scope>
    <source>
        <strain evidence="3">CBS 342.82</strain>
    </source>
</reference>